<dbReference type="AlphaFoldDB" id="A0A844ZXF4"/>
<name>A0A844ZXF4_9SPHN</name>
<sequence length="163" mass="17872">MRQQGEASVEEILESIKKVIARDNRASAGAQRRKREEEGLIEGAAETGDDADAEEILDLGTAELIEEGDLEFEDADLSDSEEDDTPLTTDSARTTMRENLAALAMMAEPGVPPQIVRSGETSLEGLVREMLRPMLAEWLDANLPGMVEKMVKDEISRIAGKRD</sequence>
<keyword evidence="3" id="KW-1185">Reference proteome</keyword>
<reference evidence="2 3" key="1">
    <citation type="submission" date="2019-12" db="EMBL/GenBank/DDBJ databases">
        <title>Genomic-based taxomic classification of the family Erythrobacteraceae.</title>
        <authorList>
            <person name="Xu L."/>
        </authorList>
    </citation>
    <scope>NUCLEOTIDE SEQUENCE [LARGE SCALE GENOMIC DNA]</scope>
    <source>
        <strain evidence="2 3">KCTC 52763</strain>
    </source>
</reference>
<organism evidence="2 3">
    <name type="scientific">Pontixanthobacter aquaemixtae</name>
    <dbReference type="NCBI Taxonomy" id="1958940"/>
    <lineage>
        <taxon>Bacteria</taxon>
        <taxon>Pseudomonadati</taxon>
        <taxon>Pseudomonadota</taxon>
        <taxon>Alphaproteobacteria</taxon>
        <taxon>Sphingomonadales</taxon>
        <taxon>Erythrobacteraceae</taxon>
        <taxon>Pontixanthobacter</taxon>
    </lineage>
</organism>
<feature type="compositionally biased region" description="Acidic residues" evidence="1">
    <location>
        <begin position="64"/>
        <end position="85"/>
    </location>
</feature>
<comment type="caution">
    <text evidence="2">The sequence shown here is derived from an EMBL/GenBank/DDBJ whole genome shotgun (WGS) entry which is preliminary data.</text>
</comment>
<dbReference type="EMBL" id="WTYX01000002">
    <property type="protein sequence ID" value="MXO91437.1"/>
    <property type="molecule type" value="Genomic_DNA"/>
</dbReference>
<accession>A0A844ZXF4</accession>
<dbReference type="InterPro" id="IPR019632">
    <property type="entry name" value="DUF2497"/>
</dbReference>
<dbReference type="OrthoDB" id="7189469at2"/>
<dbReference type="Pfam" id="PF10691">
    <property type="entry name" value="DUF2497"/>
    <property type="match status" value="1"/>
</dbReference>
<proteinExistence type="predicted"/>
<evidence type="ECO:0000256" key="1">
    <source>
        <dbReference type="SAM" id="MobiDB-lite"/>
    </source>
</evidence>
<evidence type="ECO:0000313" key="2">
    <source>
        <dbReference type="EMBL" id="MXO91437.1"/>
    </source>
</evidence>
<evidence type="ECO:0000313" key="3">
    <source>
        <dbReference type="Proteomes" id="UP000442714"/>
    </source>
</evidence>
<gene>
    <name evidence="2" type="ORF">GRI41_11425</name>
</gene>
<dbReference type="Proteomes" id="UP000442714">
    <property type="component" value="Unassembled WGS sequence"/>
</dbReference>
<dbReference type="RefSeq" id="WP_160605113.1">
    <property type="nucleotide sequence ID" value="NZ_WTYX01000002.1"/>
</dbReference>
<feature type="compositionally biased region" description="Acidic residues" evidence="1">
    <location>
        <begin position="47"/>
        <end position="57"/>
    </location>
</feature>
<protein>
    <submittedName>
        <fullName evidence="2">DUF2497 domain-containing protein</fullName>
    </submittedName>
</protein>
<feature type="region of interest" description="Disordered" evidence="1">
    <location>
        <begin position="23"/>
        <end position="92"/>
    </location>
</feature>